<reference evidence="3 4" key="1">
    <citation type="submission" date="2016-03" db="EMBL/GenBank/DDBJ databases">
        <title>Draft genome sequence of Gluconobacter cerinus strain CECT 9110.</title>
        <authorList>
            <person name="Sainz F."/>
            <person name="Mas A."/>
            <person name="Torija M.J."/>
        </authorList>
    </citation>
    <scope>NUCLEOTIDE SEQUENCE [LARGE SCALE GENOMIC DNA]</scope>
    <source>
        <strain evidence="3 4">CECT 9110</strain>
    </source>
</reference>
<proteinExistence type="predicted"/>
<evidence type="ECO:0000259" key="2">
    <source>
        <dbReference type="Pfam" id="PF13439"/>
    </source>
</evidence>
<evidence type="ECO:0000259" key="1">
    <source>
        <dbReference type="Pfam" id="PF00534"/>
    </source>
</evidence>
<dbReference type="GO" id="GO:0016757">
    <property type="term" value="F:glycosyltransferase activity"/>
    <property type="evidence" value="ECO:0007669"/>
    <property type="project" value="InterPro"/>
</dbReference>
<feature type="domain" description="Glycosyltransferase subfamily 4-like N-terminal" evidence="2">
    <location>
        <begin position="21"/>
        <end position="157"/>
    </location>
</feature>
<dbReference type="PATRIC" id="fig|38307.3.peg.1381"/>
<sequence length="366" mass="40450">MKIAYVINSLECGGAQLPIPDIVSVLQQRGGEVTVFSLEKRDGLAIPVLESHGIEVRVRSGGNKDHLAAWRWLRDEMEAFQPDLIWTSLTRATLLGQRAANRLGVPAVHWQHSARLKSANSFLLRLLCRKAKLWIADSPTVEDFARKSLGLRNRIISWPIFRANPHSPTAKAWRKGQTVRIGSLGRLHAVKGYDLLFEALDLLRDHPDLPPYRLSLAGDGPEKEALEQIAREKKLPVDFLGHCDKPFEFLSTLHLYVQPSQWEGMCVAAHEAMACALPVIATPAGEIPHTMEDGHSGLVVPFNNAPVLASAIAELVMTPGKLKPMGRLSRERVLERFGPTAFLRQGNAVLDRIPGFNPAPDDASHS</sequence>
<evidence type="ECO:0000313" key="3">
    <source>
        <dbReference type="EMBL" id="OAJ68637.1"/>
    </source>
</evidence>
<accession>A0A1B6VNU1</accession>
<feature type="domain" description="Glycosyl transferase family 1" evidence="1">
    <location>
        <begin position="179"/>
        <end position="326"/>
    </location>
</feature>
<keyword evidence="3" id="KW-0808">Transferase</keyword>
<dbReference type="Pfam" id="PF00534">
    <property type="entry name" value="Glycos_transf_1"/>
    <property type="match status" value="1"/>
</dbReference>
<name>A0A1B6VNU1_9PROT</name>
<dbReference type="InterPro" id="IPR028098">
    <property type="entry name" value="Glyco_trans_4-like_N"/>
</dbReference>
<dbReference type="PANTHER" id="PTHR45947">
    <property type="entry name" value="SULFOQUINOVOSYL TRANSFERASE SQD2"/>
    <property type="match status" value="1"/>
</dbReference>
<dbReference type="SUPFAM" id="SSF53756">
    <property type="entry name" value="UDP-Glycosyltransferase/glycogen phosphorylase"/>
    <property type="match status" value="1"/>
</dbReference>
<dbReference type="RefSeq" id="WP_046899534.1">
    <property type="nucleotide sequence ID" value="NZ_JBDNTQ010000078.1"/>
</dbReference>
<dbReference type="AlphaFoldDB" id="A0A1B6VNU1"/>
<dbReference type="Pfam" id="PF13439">
    <property type="entry name" value="Glyco_transf_4"/>
    <property type="match status" value="1"/>
</dbReference>
<protein>
    <submittedName>
        <fullName evidence="3">Glycosyl transferase family 1</fullName>
    </submittedName>
</protein>
<dbReference type="InterPro" id="IPR050194">
    <property type="entry name" value="Glycosyltransferase_grp1"/>
</dbReference>
<comment type="caution">
    <text evidence="3">The sequence shown here is derived from an EMBL/GenBank/DDBJ whole genome shotgun (WGS) entry which is preliminary data.</text>
</comment>
<dbReference type="EMBL" id="LUTU01000005">
    <property type="protein sequence ID" value="OAJ68637.1"/>
    <property type="molecule type" value="Genomic_DNA"/>
</dbReference>
<dbReference type="PANTHER" id="PTHR45947:SF3">
    <property type="entry name" value="SULFOQUINOVOSYL TRANSFERASE SQD2"/>
    <property type="match status" value="1"/>
</dbReference>
<organism evidence="3 4">
    <name type="scientific">Gluconobacter cerinus</name>
    <dbReference type="NCBI Taxonomy" id="38307"/>
    <lineage>
        <taxon>Bacteria</taxon>
        <taxon>Pseudomonadati</taxon>
        <taxon>Pseudomonadota</taxon>
        <taxon>Alphaproteobacteria</taxon>
        <taxon>Acetobacterales</taxon>
        <taxon>Acetobacteraceae</taxon>
        <taxon>Gluconobacter</taxon>
    </lineage>
</organism>
<gene>
    <name evidence="3" type="ORF">A0123_01345</name>
</gene>
<dbReference type="Proteomes" id="UP000077786">
    <property type="component" value="Unassembled WGS sequence"/>
</dbReference>
<dbReference type="InterPro" id="IPR001296">
    <property type="entry name" value="Glyco_trans_1"/>
</dbReference>
<dbReference type="Gene3D" id="3.40.50.2000">
    <property type="entry name" value="Glycogen Phosphorylase B"/>
    <property type="match status" value="2"/>
</dbReference>
<dbReference type="OrthoDB" id="529131at2"/>
<evidence type="ECO:0000313" key="4">
    <source>
        <dbReference type="Proteomes" id="UP000077786"/>
    </source>
</evidence>